<gene>
    <name evidence="1" type="ORF">AB5J50_29935</name>
</gene>
<reference evidence="1" key="1">
    <citation type="submission" date="2024-07" db="EMBL/GenBank/DDBJ databases">
        <authorList>
            <person name="Yu S.T."/>
        </authorList>
    </citation>
    <scope>NUCLEOTIDE SEQUENCE</scope>
    <source>
        <strain evidence="1">R35</strain>
    </source>
</reference>
<dbReference type="EMBL" id="CP163440">
    <property type="protein sequence ID" value="XDQ64705.1"/>
    <property type="molecule type" value="Genomic_DNA"/>
</dbReference>
<dbReference type="SUPFAM" id="SSF54506">
    <property type="entry name" value="Diaminopimelate epimerase-like"/>
    <property type="match status" value="1"/>
</dbReference>
<dbReference type="InterPro" id="IPR003719">
    <property type="entry name" value="Phenazine_PhzF-like"/>
</dbReference>
<evidence type="ECO:0000313" key="1">
    <source>
        <dbReference type="EMBL" id="XDQ64705.1"/>
    </source>
</evidence>
<dbReference type="GO" id="GO:0005737">
    <property type="term" value="C:cytoplasm"/>
    <property type="evidence" value="ECO:0007669"/>
    <property type="project" value="TreeGrafter"/>
</dbReference>
<sequence length="309" mass="31209">MSVHGLPLTQGLPVAIVDACLRNGGGGSPTAVLDETPLSDEQRRRVPVLAGTSHAVFVSPSGAQHSGAAASLRFFTSEGELPACGHGTVAALAFLAARAGGEEYRTLLHASGRAFEGWSLRDGTRGETPEGTSAGTSVNAAFEPGPVDLREPTETECGAVLAALGITRDTLAPGAAVASVGRPRLLVPLTTRSALAALTPDSGALRAACDRLGLLGCYVYSVPEPTGRAAARMFAPSIGVPEDIANANSTACLAAHLAGRGITRIAVDMGDSLGSPATITATAQPGPAGPVIHLGGAARLTRMVRLNDQ</sequence>
<proteinExistence type="predicted"/>
<accession>A0AB39SC08</accession>
<name>A0AB39SC08_9ACTN</name>
<dbReference type="PIRSF" id="PIRSF016184">
    <property type="entry name" value="PhzC_PhzF"/>
    <property type="match status" value="1"/>
</dbReference>
<dbReference type="Gene3D" id="3.10.310.10">
    <property type="entry name" value="Diaminopimelate Epimerase, Chain A, domain 1"/>
    <property type="match status" value="2"/>
</dbReference>
<dbReference type="PANTHER" id="PTHR13774">
    <property type="entry name" value="PHENAZINE BIOSYNTHESIS PROTEIN"/>
    <property type="match status" value="1"/>
</dbReference>
<dbReference type="RefSeq" id="WP_369261296.1">
    <property type="nucleotide sequence ID" value="NZ_CP163440.1"/>
</dbReference>
<protein>
    <submittedName>
        <fullName evidence="1">PhzF family phenazine biosynthesis protein</fullName>
    </submittedName>
</protein>
<dbReference type="Pfam" id="PF02567">
    <property type="entry name" value="PhzC-PhzF"/>
    <property type="match status" value="1"/>
</dbReference>
<dbReference type="GO" id="GO:0016853">
    <property type="term" value="F:isomerase activity"/>
    <property type="evidence" value="ECO:0007669"/>
    <property type="project" value="TreeGrafter"/>
</dbReference>
<organism evidence="1">
    <name type="scientific">Streptomyces sp. R35</name>
    <dbReference type="NCBI Taxonomy" id="3238630"/>
    <lineage>
        <taxon>Bacteria</taxon>
        <taxon>Bacillati</taxon>
        <taxon>Actinomycetota</taxon>
        <taxon>Actinomycetes</taxon>
        <taxon>Kitasatosporales</taxon>
        <taxon>Streptomycetaceae</taxon>
        <taxon>Streptomyces</taxon>
    </lineage>
</organism>
<dbReference type="AlphaFoldDB" id="A0AB39SC08"/>